<dbReference type="EMBL" id="CAJVPZ010005633">
    <property type="protein sequence ID" value="CAG8563574.1"/>
    <property type="molecule type" value="Genomic_DNA"/>
</dbReference>
<evidence type="ECO:0000313" key="3">
    <source>
        <dbReference type="Proteomes" id="UP000789396"/>
    </source>
</evidence>
<reference evidence="2" key="1">
    <citation type="submission" date="2021-06" db="EMBL/GenBank/DDBJ databases">
        <authorList>
            <person name="Kallberg Y."/>
            <person name="Tangrot J."/>
            <person name="Rosling A."/>
        </authorList>
    </citation>
    <scope>NUCLEOTIDE SEQUENCE</scope>
    <source>
        <strain evidence="2">IN212</strain>
    </source>
</reference>
<dbReference type="Proteomes" id="UP000789396">
    <property type="component" value="Unassembled WGS sequence"/>
</dbReference>
<comment type="caution">
    <text evidence="2">The sequence shown here is derived from an EMBL/GenBank/DDBJ whole genome shotgun (WGS) entry which is preliminary data.</text>
</comment>
<name>A0A9N9BG74_9GLOM</name>
<keyword evidence="1" id="KW-0175">Coiled coil</keyword>
<protein>
    <submittedName>
        <fullName evidence="2">17863_t:CDS:1</fullName>
    </submittedName>
</protein>
<evidence type="ECO:0000313" key="2">
    <source>
        <dbReference type="EMBL" id="CAG8563574.1"/>
    </source>
</evidence>
<feature type="coiled-coil region" evidence="1">
    <location>
        <begin position="90"/>
        <end position="124"/>
    </location>
</feature>
<dbReference type="AlphaFoldDB" id="A0A9N9BG74"/>
<accession>A0A9N9BG74</accession>
<gene>
    <name evidence="2" type="ORF">RFULGI_LOCUS5163</name>
</gene>
<dbReference type="OrthoDB" id="2349711at2759"/>
<evidence type="ECO:0000256" key="1">
    <source>
        <dbReference type="SAM" id="Coils"/>
    </source>
</evidence>
<proteinExistence type="predicted"/>
<keyword evidence="3" id="KW-1185">Reference proteome</keyword>
<sequence>MIDHLIEVNDKLIRKVKKEDLKIIQSSNRYYSPEVSETDVELIERNIVIKDLKWRSQTVSQKKLGKKVWNRVCIRRKSTNKCIKIDISNETEIDEEVSEIDEEVNEVDEEVNKVDEEVNEVDEE</sequence>
<organism evidence="2 3">
    <name type="scientific">Racocetra fulgida</name>
    <dbReference type="NCBI Taxonomy" id="60492"/>
    <lineage>
        <taxon>Eukaryota</taxon>
        <taxon>Fungi</taxon>
        <taxon>Fungi incertae sedis</taxon>
        <taxon>Mucoromycota</taxon>
        <taxon>Glomeromycotina</taxon>
        <taxon>Glomeromycetes</taxon>
        <taxon>Diversisporales</taxon>
        <taxon>Gigasporaceae</taxon>
        <taxon>Racocetra</taxon>
    </lineage>
</organism>